<dbReference type="STRING" id="880073.Cabys_2544"/>
<dbReference type="eggNOG" id="COG3303">
    <property type="taxonomic scope" value="Bacteria"/>
</dbReference>
<reference evidence="7 10" key="2">
    <citation type="submission" date="2016-11" db="EMBL/GenBank/DDBJ databases">
        <title>Genomic analysis of Caldithrix abyssi and proposal of a novel bacterial phylum Caldithrichaeota.</title>
        <authorList>
            <person name="Kublanov I."/>
            <person name="Sigalova O."/>
            <person name="Gavrilov S."/>
            <person name="Lebedinsky A."/>
            <person name="Ivanova N."/>
            <person name="Daum C."/>
            <person name="Reddy T."/>
            <person name="Klenk H.P."/>
            <person name="Goker M."/>
            <person name="Reva O."/>
            <person name="Miroshnichenko M."/>
            <person name="Kyprides N."/>
            <person name="Woyke T."/>
            <person name="Gelfand M."/>
        </authorList>
    </citation>
    <scope>NUCLEOTIDE SEQUENCE [LARGE SCALE GENOMIC DNA]</scope>
    <source>
        <strain evidence="7 10">LF13</strain>
    </source>
</reference>
<evidence type="ECO:0000313" key="10">
    <source>
        <dbReference type="Proteomes" id="UP000183868"/>
    </source>
</evidence>
<evidence type="ECO:0000313" key="8">
    <source>
        <dbReference type="EMBL" id="EHO43199.1"/>
    </source>
</evidence>
<dbReference type="Gene3D" id="1.20.850.10">
    <property type="entry name" value="Hydroxylamine Oxidoreductase, Chain A, domain 2"/>
    <property type="match status" value="1"/>
</dbReference>
<dbReference type="Proteomes" id="UP000004671">
    <property type="component" value="Chromosome"/>
</dbReference>
<feature type="chain" id="PRO_5010834689" evidence="5">
    <location>
        <begin position="22"/>
        <end position="501"/>
    </location>
</feature>
<proteinExistence type="predicted"/>
<evidence type="ECO:0000313" key="7">
    <source>
        <dbReference type="EMBL" id="APF19293.1"/>
    </source>
</evidence>
<protein>
    <submittedName>
        <fullName evidence="7">Seven times multi-heme cytochrome CxxCH</fullName>
    </submittedName>
</protein>
<evidence type="ECO:0000256" key="3">
    <source>
        <dbReference type="ARBA" id="ARBA00023004"/>
    </source>
</evidence>
<dbReference type="InterPro" id="IPR009056">
    <property type="entry name" value="Cyt_c-like_dom"/>
</dbReference>
<name>H1XYD2_CALAY</name>
<dbReference type="GO" id="GO:0020037">
    <property type="term" value="F:heme binding"/>
    <property type="evidence" value="ECO:0007669"/>
    <property type="project" value="InterPro"/>
</dbReference>
<dbReference type="InterPro" id="IPR036280">
    <property type="entry name" value="Multihaem_cyt_sf"/>
</dbReference>
<dbReference type="PROSITE" id="PS51007">
    <property type="entry name" value="CYTC"/>
    <property type="match status" value="1"/>
</dbReference>
<evidence type="ECO:0000256" key="1">
    <source>
        <dbReference type="ARBA" id="ARBA00022723"/>
    </source>
</evidence>
<dbReference type="GO" id="GO:0009055">
    <property type="term" value="F:electron transfer activity"/>
    <property type="evidence" value="ECO:0007669"/>
    <property type="project" value="InterPro"/>
</dbReference>
<dbReference type="InterPro" id="IPR051829">
    <property type="entry name" value="Multiheme_Cytochr_ET"/>
</dbReference>
<keyword evidence="1 4" id="KW-0479">Metal-binding</keyword>
<evidence type="ECO:0000256" key="4">
    <source>
        <dbReference type="PROSITE-ProRule" id="PRU00433"/>
    </source>
</evidence>
<feature type="domain" description="Cytochrome c" evidence="6">
    <location>
        <begin position="293"/>
        <end position="488"/>
    </location>
</feature>
<dbReference type="PANTHER" id="PTHR35038:SF6">
    <property type="entry name" value="SURFACE LOCALIZED DECAHEME CYTOCHROME C LIPOPROTEIN"/>
    <property type="match status" value="1"/>
</dbReference>
<keyword evidence="2 5" id="KW-0732">Signal</keyword>
<keyword evidence="9" id="KW-1185">Reference proteome</keyword>
<dbReference type="Proteomes" id="UP000183868">
    <property type="component" value="Chromosome"/>
</dbReference>
<feature type="signal peptide" evidence="5">
    <location>
        <begin position="1"/>
        <end position="21"/>
    </location>
</feature>
<dbReference type="Gene3D" id="1.10.780.10">
    <property type="entry name" value="Hydroxylamine Oxidoreductase, Chain A, domain 1"/>
    <property type="match status" value="1"/>
</dbReference>
<gene>
    <name evidence="7" type="ORF">Cabys_2544</name>
    <name evidence="8" type="ORF">Calab_3601</name>
</gene>
<dbReference type="PaxDb" id="880073-Calab_3601"/>
<evidence type="ECO:0000256" key="2">
    <source>
        <dbReference type="ARBA" id="ARBA00022729"/>
    </source>
</evidence>
<evidence type="ECO:0000256" key="5">
    <source>
        <dbReference type="SAM" id="SignalP"/>
    </source>
</evidence>
<dbReference type="GO" id="GO:0046872">
    <property type="term" value="F:metal ion binding"/>
    <property type="evidence" value="ECO:0007669"/>
    <property type="project" value="UniProtKB-KW"/>
</dbReference>
<dbReference type="HOGENOM" id="CLU_017567_0_0_0"/>
<dbReference type="PANTHER" id="PTHR35038">
    <property type="entry name" value="DISSIMILATORY SULFITE REDUCTASE SIRA"/>
    <property type="match status" value="1"/>
</dbReference>
<evidence type="ECO:0000313" key="9">
    <source>
        <dbReference type="Proteomes" id="UP000004671"/>
    </source>
</evidence>
<keyword evidence="4" id="KW-0349">Heme</keyword>
<accession>H1XYD2</accession>
<dbReference type="Pfam" id="PF13447">
    <property type="entry name" value="Multi-haem_cyto"/>
    <property type="match status" value="1"/>
</dbReference>
<reference evidence="8 9" key="1">
    <citation type="submission" date="2011-09" db="EMBL/GenBank/DDBJ databases">
        <title>The permanent draft genome of Caldithrix abyssi DSM 13497.</title>
        <authorList>
            <consortium name="US DOE Joint Genome Institute (JGI-PGF)"/>
            <person name="Lucas S."/>
            <person name="Han J."/>
            <person name="Lapidus A."/>
            <person name="Bruce D."/>
            <person name="Goodwin L."/>
            <person name="Pitluck S."/>
            <person name="Peters L."/>
            <person name="Kyrpides N."/>
            <person name="Mavromatis K."/>
            <person name="Ivanova N."/>
            <person name="Mikhailova N."/>
            <person name="Chertkov O."/>
            <person name="Detter J.C."/>
            <person name="Tapia R."/>
            <person name="Han C."/>
            <person name="Land M."/>
            <person name="Hauser L."/>
            <person name="Markowitz V."/>
            <person name="Cheng J.-F."/>
            <person name="Hugenholtz P."/>
            <person name="Woyke T."/>
            <person name="Wu D."/>
            <person name="Spring S."/>
            <person name="Brambilla E."/>
            <person name="Klenk H.-P."/>
            <person name="Eisen J.A."/>
        </authorList>
    </citation>
    <scope>NUCLEOTIDE SEQUENCE [LARGE SCALE GENOMIC DNA]</scope>
    <source>
        <strain evidence="8 9">DSM 13497</strain>
    </source>
</reference>
<dbReference type="AlphaFoldDB" id="H1XYD2"/>
<evidence type="ECO:0000259" key="6">
    <source>
        <dbReference type="PROSITE" id="PS51007"/>
    </source>
</evidence>
<dbReference type="RefSeq" id="WP_006930732.1">
    <property type="nucleotide sequence ID" value="NZ_CM001402.1"/>
</dbReference>
<dbReference type="GO" id="GO:0016491">
    <property type="term" value="F:oxidoreductase activity"/>
    <property type="evidence" value="ECO:0007669"/>
    <property type="project" value="TreeGrafter"/>
</dbReference>
<sequence length="501" mass="56199" precursor="true">MKGLKFLCVCGFMLAFVLSTSGICEQGVKDTKPQYKTFSEATTECLECHNDATSFVVNDWKRSKHYYNGVGCYECHKTDESNPAAYEHNGYTISTLVTPNQCASCHSGIVKEYQASIHSHSGLIAQRAEASAGGNFSVIILSMLGWKPDKIIHQKFWKDIVNDPIWPYAGVPKELQTENPKIKDVVKIFANYGCYSCHGTVINVLEKTREKVVFDFRTWPMSGAGTVNPDGSIGSCKACHPFHSFSLRVARVGRGACGRCHESEDHPNYEMYGKSMHGAAFLSQAHEWNLDSPAAKAGRDYFAPTCATCHMGAVYQGDEMLYPPTHNPAAICKWKLGMWKLTFVRKAGEPHPALPSVKYPTNGIENRKRALAMCTQCHTKQWSANALVSGDLTMSTLDNFRTIALKIEDDLKAKGLNTPLDRKTVRDIGAMAVRPTEISMFHYAPGYVWWEGVYKVAFELTEWLENSVAPRLGDDYVAQYISWIKEHKEKVDEYRNKMHIK</sequence>
<dbReference type="EMBL" id="CM001402">
    <property type="protein sequence ID" value="EHO43199.1"/>
    <property type="molecule type" value="Genomic_DNA"/>
</dbReference>
<keyword evidence="3 4" id="KW-0408">Iron</keyword>
<dbReference type="OrthoDB" id="9814800at2"/>
<organism evidence="8 9">
    <name type="scientific">Caldithrix abyssi DSM 13497</name>
    <dbReference type="NCBI Taxonomy" id="880073"/>
    <lineage>
        <taxon>Bacteria</taxon>
        <taxon>Pseudomonadati</taxon>
        <taxon>Calditrichota</taxon>
        <taxon>Calditrichia</taxon>
        <taxon>Calditrichales</taxon>
        <taxon>Calditrichaceae</taxon>
        <taxon>Caldithrix</taxon>
    </lineage>
</organism>
<dbReference type="EMBL" id="CP018099">
    <property type="protein sequence ID" value="APF19293.1"/>
    <property type="molecule type" value="Genomic_DNA"/>
</dbReference>
<dbReference type="SUPFAM" id="SSF48695">
    <property type="entry name" value="Multiheme cytochromes"/>
    <property type="match status" value="1"/>
</dbReference>
<dbReference type="KEGG" id="caby:Cabys_2544"/>